<dbReference type="EMBL" id="CAKLBY020000221">
    <property type="protein sequence ID" value="CAK7935332.1"/>
    <property type="molecule type" value="Genomic_DNA"/>
</dbReference>
<proteinExistence type="predicted"/>
<reference evidence="3" key="1">
    <citation type="submission" date="2024-01" db="EMBL/GenBank/DDBJ databases">
        <authorList>
            <person name="Webb A."/>
        </authorList>
    </citation>
    <scope>NUCLEOTIDE SEQUENCE</scope>
    <source>
        <strain evidence="3">Pm1</strain>
    </source>
</reference>
<keyword evidence="1" id="KW-0175">Coiled coil</keyword>
<comment type="caution">
    <text evidence="3">The sequence shown here is derived from an EMBL/GenBank/DDBJ whole genome shotgun (WGS) entry which is preliminary data.</text>
</comment>
<dbReference type="InterPro" id="IPR000953">
    <property type="entry name" value="Chromo/chromo_shadow_dom"/>
</dbReference>
<accession>A0AAV1UNZ2</accession>
<dbReference type="AlphaFoldDB" id="A0AAV1UNZ2"/>
<feature type="coiled-coil region" evidence="1">
    <location>
        <begin position="11"/>
        <end position="41"/>
    </location>
</feature>
<dbReference type="SUPFAM" id="SSF54160">
    <property type="entry name" value="Chromo domain-like"/>
    <property type="match status" value="1"/>
</dbReference>
<evidence type="ECO:0000313" key="3">
    <source>
        <dbReference type="EMBL" id="CAK7935332.1"/>
    </source>
</evidence>
<evidence type="ECO:0000259" key="2">
    <source>
        <dbReference type="PROSITE" id="PS50013"/>
    </source>
</evidence>
<dbReference type="Pfam" id="PF24626">
    <property type="entry name" value="SH3_Tf2-1"/>
    <property type="match status" value="1"/>
</dbReference>
<protein>
    <recommendedName>
        <fullName evidence="2">Chromo domain-containing protein</fullName>
    </recommendedName>
</protein>
<dbReference type="Proteomes" id="UP001162060">
    <property type="component" value="Unassembled WGS sequence"/>
</dbReference>
<name>A0AAV1UNZ2_9STRA</name>
<organism evidence="3 4">
    <name type="scientific">Peronospora matthiolae</name>
    <dbReference type="NCBI Taxonomy" id="2874970"/>
    <lineage>
        <taxon>Eukaryota</taxon>
        <taxon>Sar</taxon>
        <taxon>Stramenopiles</taxon>
        <taxon>Oomycota</taxon>
        <taxon>Peronosporomycetes</taxon>
        <taxon>Peronosporales</taxon>
        <taxon>Peronosporaceae</taxon>
        <taxon>Peronospora</taxon>
    </lineage>
</organism>
<sequence>MEPQPITEFALKVAKDRQDLVRKARKNLEQAQERQKKYYDSKRASFTLSVGGLVLLDTKNLVLKTINAHMELKKAKLTAKKVGSFEIISMINPNVAKLKIPRNLKRLHPSFNVDLLCPYMLNVSEFAVRPISKAAPIILEADTGKELHILKQVLRRRQRSRQVIWLVKWHNLPECDITWDREKAIRHVSHWQRLVHDFRDHQREVKSGEMSCRRVAQYN</sequence>
<dbReference type="InterPro" id="IPR016197">
    <property type="entry name" value="Chromo-like_dom_sf"/>
</dbReference>
<dbReference type="PROSITE" id="PS50013">
    <property type="entry name" value="CHROMO_2"/>
    <property type="match status" value="1"/>
</dbReference>
<dbReference type="Gene3D" id="2.40.50.40">
    <property type="match status" value="1"/>
</dbReference>
<gene>
    <name evidence="3" type="ORF">PM001_LOCUS20482</name>
</gene>
<evidence type="ECO:0000313" key="4">
    <source>
        <dbReference type="Proteomes" id="UP001162060"/>
    </source>
</evidence>
<dbReference type="InterPro" id="IPR056924">
    <property type="entry name" value="SH3_Tf2-1"/>
</dbReference>
<feature type="domain" description="Chromo" evidence="2">
    <location>
        <begin position="148"/>
        <end position="210"/>
    </location>
</feature>
<evidence type="ECO:0000256" key="1">
    <source>
        <dbReference type="SAM" id="Coils"/>
    </source>
</evidence>